<keyword evidence="3" id="KW-0472">Membrane</keyword>
<sequence>MKQPNMEKPKNVNNEEPKKDILDQFGKPIKKENYNDSENINKLKILKDKINDLNEKYISEVQREEKALLYSQLEEAQKEYRKLEEELDITSSEKKKKPENEKIKTPEEINARKKFTILLERIKSGDTVAIELLLVFITNQTEWKTEWLTPEEIDFQTKLIVLLEEARGGDVAKIEILIKFITTQTIWIILPTSPENIPPTPPTPENIPPKPESSILPLEESRDLYLKAKRLRGNVFRGKFGKLFGRKLNFGEEEIDFGGKDGALELEKVRVEYEKGLSKYRTTELKKFEDSLKERLANGERTPEKIKAEMQTKIVDLLTEEQKNIDEKSTNGIEKNIFEKMKTKWRQHTWSRIGIGVGLGIAAASGIGGAAVIGARAGMGAVGTYVGVESGLERWSKSIGHKSELMTQLSKLRKGSEKFAATDESYKTFLSQLPPEETKKEATRLRMLQVEKGISIDKLAVSGDNGKMAAIIIAMDNELTAKEVINATNTENPNLAFADVLSKRLSQEVDSRNEAVESEVDKERLKKMARKTTAVLAGGAVGWIIGGKLLQHPDAVTPANPVTPPSSPGVLPPHEFHTVTSGENVWKIIEHDLDSHKTMAGLGSGARTYTIDALKDHFAAMPKEDLIKLGFKSGNINLINPGDTLDMSGILNTDNILHALSGAKNLTPDQVSSIVSNNAKIASWYAEHHQELSASGKIFDSSVIDKILHGINPLSEHSGVMPHDGAGIGGGKEILNHIDNIGQAVNGNHINVLEYGDNSGTGPGKGILETGQESTIKHLGTTYETPDGSSFQSVQQHVQDVYEKNINHMFPKDPISNWLEKGGLSASDVLKQQQPGQLTELSNYLHKLEEVTGLKPKGGSFFKSSETVHRFVNRGIQKAAKLGKLEDLRLE</sequence>
<reference evidence="5" key="1">
    <citation type="submission" date="2017-09" db="EMBL/GenBank/DDBJ databases">
        <title>Depth-based differentiation of microbial function through sediment-hosted aquifers and enrichment of novel symbionts in the deep terrestrial subsurface.</title>
        <authorList>
            <person name="Probst A.J."/>
            <person name="Ladd B."/>
            <person name="Jarett J.K."/>
            <person name="Geller-Mcgrath D.E."/>
            <person name="Sieber C.M.K."/>
            <person name="Emerson J.B."/>
            <person name="Anantharaman K."/>
            <person name="Thomas B.C."/>
            <person name="Malmstrom R."/>
            <person name="Stieglmeier M."/>
            <person name="Klingl A."/>
            <person name="Woyke T."/>
            <person name="Ryan C.M."/>
            <person name="Banfield J.F."/>
        </authorList>
    </citation>
    <scope>NUCLEOTIDE SEQUENCE [LARGE SCALE GENOMIC DNA]</scope>
</reference>
<dbReference type="Proteomes" id="UP000228613">
    <property type="component" value="Unassembled WGS sequence"/>
</dbReference>
<evidence type="ECO:0000256" key="3">
    <source>
        <dbReference type="SAM" id="Phobius"/>
    </source>
</evidence>
<protein>
    <submittedName>
        <fullName evidence="4">Uncharacterized protein</fullName>
    </submittedName>
</protein>
<accession>A0A2J0JIU2</accession>
<feature type="compositionally biased region" description="Pro residues" evidence="2">
    <location>
        <begin position="196"/>
        <end position="211"/>
    </location>
</feature>
<comment type="caution">
    <text evidence="4">The sequence shown here is derived from an EMBL/GenBank/DDBJ whole genome shotgun (WGS) entry which is preliminary data.</text>
</comment>
<feature type="region of interest" description="Disordered" evidence="2">
    <location>
        <begin position="194"/>
        <end position="214"/>
    </location>
</feature>
<organism evidence="4 5">
    <name type="scientific">Candidatus Nomurabacteria bacterium CG10_big_fil_rev_8_21_14_0_10_03_31_7</name>
    <dbReference type="NCBI Taxonomy" id="1974730"/>
    <lineage>
        <taxon>Bacteria</taxon>
        <taxon>Candidatus Nomuraibacteriota</taxon>
    </lineage>
</organism>
<gene>
    <name evidence="4" type="ORF">COU48_00745</name>
</gene>
<evidence type="ECO:0000256" key="1">
    <source>
        <dbReference type="SAM" id="Coils"/>
    </source>
</evidence>
<dbReference type="EMBL" id="PFCP01000021">
    <property type="protein sequence ID" value="PIR69044.1"/>
    <property type="molecule type" value="Genomic_DNA"/>
</dbReference>
<keyword evidence="3" id="KW-1133">Transmembrane helix</keyword>
<evidence type="ECO:0000313" key="5">
    <source>
        <dbReference type="Proteomes" id="UP000228613"/>
    </source>
</evidence>
<feature type="region of interest" description="Disordered" evidence="2">
    <location>
        <begin position="1"/>
        <end position="33"/>
    </location>
</feature>
<keyword evidence="1" id="KW-0175">Coiled coil</keyword>
<feature type="transmembrane region" description="Helical" evidence="3">
    <location>
        <begin position="350"/>
        <end position="373"/>
    </location>
</feature>
<name>A0A2J0JIU2_9BACT</name>
<feature type="compositionally biased region" description="Basic and acidic residues" evidence="2">
    <location>
        <begin position="1"/>
        <end position="22"/>
    </location>
</feature>
<feature type="coiled-coil region" evidence="1">
    <location>
        <begin position="43"/>
        <end position="93"/>
    </location>
</feature>
<evidence type="ECO:0000313" key="4">
    <source>
        <dbReference type="EMBL" id="PIR69044.1"/>
    </source>
</evidence>
<dbReference type="AlphaFoldDB" id="A0A2J0JIU2"/>
<evidence type="ECO:0000256" key="2">
    <source>
        <dbReference type="SAM" id="MobiDB-lite"/>
    </source>
</evidence>
<keyword evidence="3" id="KW-0812">Transmembrane</keyword>
<proteinExistence type="predicted"/>